<organism evidence="1 2">
    <name type="scientific">candidate division WWE3 bacterium</name>
    <dbReference type="NCBI Taxonomy" id="2053526"/>
    <lineage>
        <taxon>Bacteria</taxon>
        <taxon>Katanobacteria</taxon>
    </lineage>
</organism>
<evidence type="ECO:0000313" key="2">
    <source>
        <dbReference type="Proteomes" id="UP000699691"/>
    </source>
</evidence>
<comment type="caution">
    <text evidence="1">The sequence shown here is derived from an EMBL/GenBank/DDBJ whole genome shotgun (WGS) entry which is preliminary data.</text>
</comment>
<name>A0A955RX19_UNCKA</name>
<dbReference type="Proteomes" id="UP000699691">
    <property type="component" value="Unassembled WGS sequence"/>
</dbReference>
<reference evidence="1" key="1">
    <citation type="submission" date="2020-04" db="EMBL/GenBank/DDBJ databases">
        <authorList>
            <person name="Zhang T."/>
        </authorList>
    </citation>
    <scope>NUCLEOTIDE SEQUENCE</scope>
    <source>
        <strain evidence="1">HKST-UBA02</strain>
    </source>
</reference>
<evidence type="ECO:0000313" key="1">
    <source>
        <dbReference type="EMBL" id="MCA9397677.1"/>
    </source>
</evidence>
<proteinExistence type="predicted"/>
<reference evidence="1" key="2">
    <citation type="journal article" date="2021" name="Microbiome">
        <title>Successional dynamics and alternative stable states in a saline activated sludge microbial community over 9 years.</title>
        <authorList>
            <person name="Wang Y."/>
            <person name="Ye J."/>
            <person name="Ju F."/>
            <person name="Liu L."/>
            <person name="Boyd J.A."/>
            <person name="Deng Y."/>
            <person name="Parks D.H."/>
            <person name="Jiang X."/>
            <person name="Yin X."/>
            <person name="Woodcroft B.J."/>
            <person name="Tyson G.W."/>
            <person name="Hugenholtz P."/>
            <person name="Polz M.F."/>
            <person name="Zhang T."/>
        </authorList>
    </citation>
    <scope>NUCLEOTIDE SEQUENCE</scope>
    <source>
        <strain evidence="1">HKST-UBA02</strain>
    </source>
</reference>
<gene>
    <name evidence="1" type="ORF">KC573_02510</name>
</gene>
<dbReference type="EMBL" id="JAGQKY010000099">
    <property type="protein sequence ID" value="MCA9397677.1"/>
    <property type="molecule type" value="Genomic_DNA"/>
</dbReference>
<protein>
    <submittedName>
        <fullName evidence="1">Uncharacterized protein</fullName>
    </submittedName>
</protein>
<accession>A0A955RX19</accession>
<dbReference type="AlphaFoldDB" id="A0A955RX19"/>
<sequence>MSTKESSDSILSEQEPPGDSATINDLLTTLHVAILYSDVKREYFATEQLYIAEKDADKYARNIADVLIKMGVKVD</sequence>